<reference evidence="1" key="1">
    <citation type="submission" date="2019-10" db="EMBL/GenBank/DDBJ databases">
        <authorList>
            <person name="Soares A.E.R."/>
            <person name="Aleixo A."/>
            <person name="Schneider P."/>
            <person name="Miyaki C.Y."/>
            <person name="Schneider M.P."/>
            <person name="Mello C."/>
            <person name="Vasconcelos A.T.R."/>
        </authorList>
    </citation>
    <scope>NUCLEOTIDE SEQUENCE</scope>
    <source>
        <tissue evidence="1">Muscle</tissue>
    </source>
</reference>
<protein>
    <submittedName>
        <fullName evidence="1">Uncharacterized protein</fullName>
    </submittedName>
</protein>
<dbReference type="EMBL" id="WHWB01034623">
    <property type="protein sequence ID" value="KAJ7406963.1"/>
    <property type="molecule type" value="Genomic_DNA"/>
</dbReference>
<dbReference type="Proteomes" id="UP001145742">
    <property type="component" value="Unassembled WGS sequence"/>
</dbReference>
<name>A0ABQ9CVZ1_9PASS</name>
<comment type="caution">
    <text evidence="1">The sequence shown here is derived from an EMBL/GenBank/DDBJ whole genome shotgun (WGS) entry which is preliminary data.</text>
</comment>
<gene>
    <name evidence="1" type="ORF">WISP_129717</name>
</gene>
<accession>A0ABQ9CVZ1</accession>
<evidence type="ECO:0000313" key="1">
    <source>
        <dbReference type="EMBL" id="KAJ7406963.1"/>
    </source>
</evidence>
<keyword evidence="2" id="KW-1185">Reference proteome</keyword>
<evidence type="ECO:0000313" key="2">
    <source>
        <dbReference type="Proteomes" id="UP001145742"/>
    </source>
</evidence>
<sequence>MDLLQQVQQRVTKIIKGLEHLSYKERLRELGPFSYQKRQLRGNLINVYKNLKGACQEVGARICSVVPSLRTRSNGQKLMHRSIPLEHDKELYCAGDRALEQIAQRGCGVSLTGDIVELSGQNPMQCAPG</sequence>
<organism evidence="1 2">
    <name type="scientific">Willisornis vidua</name>
    <name type="common">Xingu scale-backed antbird</name>
    <dbReference type="NCBI Taxonomy" id="1566151"/>
    <lineage>
        <taxon>Eukaryota</taxon>
        <taxon>Metazoa</taxon>
        <taxon>Chordata</taxon>
        <taxon>Craniata</taxon>
        <taxon>Vertebrata</taxon>
        <taxon>Euteleostomi</taxon>
        <taxon>Archelosauria</taxon>
        <taxon>Archosauria</taxon>
        <taxon>Dinosauria</taxon>
        <taxon>Saurischia</taxon>
        <taxon>Theropoda</taxon>
        <taxon>Coelurosauria</taxon>
        <taxon>Aves</taxon>
        <taxon>Neognathae</taxon>
        <taxon>Neoaves</taxon>
        <taxon>Telluraves</taxon>
        <taxon>Australaves</taxon>
        <taxon>Passeriformes</taxon>
        <taxon>Thamnophilidae</taxon>
        <taxon>Willisornis</taxon>
    </lineage>
</organism>
<proteinExistence type="predicted"/>